<evidence type="ECO:0000313" key="1">
    <source>
        <dbReference type="EMBL" id="EUC32691.1"/>
    </source>
</evidence>
<proteinExistence type="predicted"/>
<gene>
    <name evidence="1" type="ORF">COCCADRAFT_98073</name>
</gene>
<sequence>VCGGRWLIYVTRSIPDRRSFARKNWRDDGREAVALRPSLRCFTGTVYIR</sequence>
<accession>W6YMS2</accession>
<dbReference type="EMBL" id="KI964627">
    <property type="protein sequence ID" value="EUC32691.1"/>
    <property type="molecule type" value="Genomic_DNA"/>
</dbReference>
<reference evidence="1 2" key="1">
    <citation type="journal article" date="2013" name="PLoS Genet.">
        <title>Comparative genome structure, secondary metabolite, and effector coding capacity across Cochliobolus pathogens.</title>
        <authorList>
            <person name="Condon B.J."/>
            <person name="Leng Y."/>
            <person name="Wu D."/>
            <person name="Bushley K.E."/>
            <person name="Ohm R.A."/>
            <person name="Otillar R."/>
            <person name="Martin J."/>
            <person name="Schackwitz W."/>
            <person name="Grimwood J."/>
            <person name="MohdZainudin N."/>
            <person name="Xue C."/>
            <person name="Wang R."/>
            <person name="Manning V.A."/>
            <person name="Dhillon B."/>
            <person name="Tu Z.J."/>
            <person name="Steffenson B.J."/>
            <person name="Salamov A."/>
            <person name="Sun H."/>
            <person name="Lowry S."/>
            <person name="LaButti K."/>
            <person name="Han J."/>
            <person name="Copeland A."/>
            <person name="Lindquist E."/>
            <person name="Barry K."/>
            <person name="Schmutz J."/>
            <person name="Baker S.E."/>
            <person name="Ciuffetti L.M."/>
            <person name="Grigoriev I.V."/>
            <person name="Zhong S."/>
            <person name="Turgeon B.G."/>
        </authorList>
    </citation>
    <scope>NUCLEOTIDE SEQUENCE [LARGE SCALE GENOMIC DNA]</scope>
    <source>
        <strain evidence="1 2">26-R-13</strain>
    </source>
</reference>
<protein>
    <submittedName>
        <fullName evidence="1">Uncharacterized protein</fullName>
    </submittedName>
</protein>
<dbReference type="Proteomes" id="UP000053841">
    <property type="component" value="Unassembled WGS sequence"/>
</dbReference>
<dbReference type="RefSeq" id="XP_007713040.1">
    <property type="nucleotide sequence ID" value="XM_007714850.1"/>
</dbReference>
<dbReference type="AlphaFoldDB" id="W6YMS2"/>
<evidence type="ECO:0000313" key="2">
    <source>
        <dbReference type="Proteomes" id="UP000053841"/>
    </source>
</evidence>
<dbReference type="HOGENOM" id="CLU_3147125_0_0_1"/>
<keyword evidence="2" id="KW-1185">Reference proteome</keyword>
<dbReference type="GeneID" id="19154499"/>
<dbReference type="KEGG" id="bze:COCCADRAFT_98073"/>
<name>W6YMS2_COCC2</name>
<feature type="non-terminal residue" evidence="1">
    <location>
        <position position="1"/>
    </location>
</feature>
<organism evidence="1 2">
    <name type="scientific">Cochliobolus carbonum (strain 26-R-13)</name>
    <name type="common">Maize leaf spot fungus</name>
    <name type="synonym">Bipolaris zeicola</name>
    <dbReference type="NCBI Taxonomy" id="930089"/>
    <lineage>
        <taxon>Eukaryota</taxon>
        <taxon>Fungi</taxon>
        <taxon>Dikarya</taxon>
        <taxon>Ascomycota</taxon>
        <taxon>Pezizomycotina</taxon>
        <taxon>Dothideomycetes</taxon>
        <taxon>Pleosporomycetidae</taxon>
        <taxon>Pleosporales</taxon>
        <taxon>Pleosporineae</taxon>
        <taxon>Pleosporaceae</taxon>
        <taxon>Bipolaris</taxon>
    </lineage>
</organism>